<sequence length="393" mass="42880">MSNAGNRARHIAGSALDVVLLARQHGLFGHPHQHRVERIADLWDVVGMHQQITAGNVDLVFHGQRHGLPRTGLLQLAFKSDDGLHTAALARRQHDDLVALVHDTAGQRTGETAEVQVGTVDVLHRESQVRIVAVAGNFDGLENFHQRLAGVPGRTLALVHHVVALERRHWNKRHGGRLERDTLGELQVIGLDRLEHALIEAVEVHLVDGDDDVLDAQQRGDIAVTTGLGLHAIARVHQNDRQVTGRSAGGHVTGVLLMARCIGNDELALGRGEISIGNIDSDALLPLGLQTIHQQRQIDVIAGGAGLLRVPGDGFKVIFIDHLRVMQQTPDQRALAVIDVATGKKAQHFLAFVLAQIGEDVLADQIRLMRHVTPLRNNPDVSFLPSSRHRHGQ</sequence>
<evidence type="ECO:0000313" key="2">
    <source>
        <dbReference type="Proteomes" id="UP000271531"/>
    </source>
</evidence>
<dbReference type="EMBL" id="RBVA01000819">
    <property type="protein sequence ID" value="RMV89929.1"/>
    <property type="molecule type" value="Genomic_DNA"/>
</dbReference>
<proteinExistence type="predicted"/>
<dbReference type="AntiFam" id="ANF00072">
    <property type="entry name" value="Shadow ORF (opposite TypA)"/>
</dbReference>
<protein>
    <submittedName>
        <fullName evidence="1">Uncharacterized protein</fullName>
    </submittedName>
</protein>
<evidence type="ECO:0000313" key="1">
    <source>
        <dbReference type="EMBL" id="RMV89929.1"/>
    </source>
</evidence>
<comment type="caution">
    <text evidence="1">The sequence shown here is derived from an EMBL/GenBank/DDBJ whole genome shotgun (WGS) entry which is preliminary data.</text>
</comment>
<accession>A0A3M6GAH6</accession>
<gene>
    <name evidence="1" type="ORF">ALP03_102740</name>
</gene>
<dbReference type="AlphaFoldDB" id="A0A3M6GAH6"/>
<name>A0A3M6GAH6_PSEAJ</name>
<dbReference type="Proteomes" id="UP000271531">
    <property type="component" value="Unassembled WGS sequence"/>
</dbReference>
<organism evidence="1 2">
    <name type="scientific">Pseudomonas amygdali pv. tabaci</name>
    <name type="common">Pseudomonas syringae pv. tabaci</name>
    <dbReference type="NCBI Taxonomy" id="322"/>
    <lineage>
        <taxon>Bacteria</taxon>
        <taxon>Pseudomonadati</taxon>
        <taxon>Pseudomonadota</taxon>
        <taxon>Gammaproteobacteria</taxon>
        <taxon>Pseudomonadales</taxon>
        <taxon>Pseudomonadaceae</taxon>
        <taxon>Pseudomonas</taxon>
        <taxon>Pseudomonas amygdali</taxon>
    </lineage>
</organism>
<reference evidence="1 2" key="1">
    <citation type="submission" date="2018-08" db="EMBL/GenBank/DDBJ databases">
        <title>Recombination of ecologically and evolutionarily significant loci maintains genetic cohesion in the Pseudomonas syringae species complex.</title>
        <authorList>
            <person name="Dillon M."/>
            <person name="Thakur S."/>
            <person name="Almeida R.N.D."/>
            <person name="Weir B.S."/>
            <person name="Guttman D.S."/>
        </authorList>
    </citation>
    <scope>NUCLEOTIDE SEQUENCE [LARGE SCALE GENOMIC DNA]</scope>
    <source>
        <strain evidence="1 2">ICMP 4525</strain>
    </source>
</reference>